<sequence>MQDQNAQGDAIATGVALVLFWPAAFFVGGDKENAAERSRLKGEMEASEQASIQKTVGLCSDQTHQRNRKAISFTADKWTSRFAA</sequence>
<protein>
    <submittedName>
        <fullName evidence="1">Uncharacterized protein</fullName>
    </submittedName>
</protein>
<evidence type="ECO:0000313" key="2">
    <source>
        <dbReference type="Proteomes" id="UP001203036"/>
    </source>
</evidence>
<accession>A0ACC5ZX66</accession>
<evidence type="ECO:0000313" key="1">
    <source>
        <dbReference type="EMBL" id="MCM2562892.1"/>
    </source>
</evidence>
<keyword evidence="2" id="KW-1185">Reference proteome</keyword>
<gene>
    <name evidence="1" type="ORF">M8744_12120</name>
</gene>
<proteinExistence type="predicted"/>
<dbReference type="Proteomes" id="UP001203036">
    <property type="component" value="Unassembled WGS sequence"/>
</dbReference>
<organism evidence="1 2">
    <name type="scientific">Lutimaribacter degradans</name>
    <dbReference type="NCBI Taxonomy" id="2945989"/>
    <lineage>
        <taxon>Bacteria</taxon>
        <taxon>Pseudomonadati</taxon>
        <taxon>Pseudomonadota</taxon>
        <taxon>Alphaproteobacteria</taxon>
        <taxon>Rhodobacterales</taxon>
        <taxon>Roseobacteraceae</taxon>
        <taxon>Lutimaribacter</taxon>
    </lineage>
</organism>
<comment type="caution">
    <text evidence="1">The sequence shown here is derived from an EMBL/GenBank/DDBJ whole genome shotgun (WGS) entry which is preliminary data.</text>
</comment>
<dbReference type="EMBL" id="JAMQGO010000007">
    <property type="protein sequence ID" value="MCM2562892.1"/>
    <property type="molecule type" value="Genomic_DNA"/>
</dbReference>
<reference evidence="1" key="1">
    <citation type="submission" date="2022-06" db="EMBL/GenBank/DDBJ databases">
        <title>Lutimaribacter sp. EGI FJ00013, a novel bacterium isolated from a salt lake sediment enrichment.</title>
        <authorList>
            <person name="Gao L."/>
            <person name="Fang B.-Z."/>
            <person name="Li W.-J."/>
        </authorList>
    </citation>
    <scope>NUCLEOTIDE SEQUENCE</scope>
    <source>
        <strain evidence="1">EGI FJ00013</strain>
    </source>
</reference>
<name>A0ACC5ZX66_9RHOB</name>